<feature type="non-terminal residue" evidence="1">
    <location>
        <position position="61"/>
    </location>
</feature>
<proteinExistence type="predicted"/>
<feature type="non-terminal residue" evidence="1">
    <location>
        <position position="1"/>
    </location>
</feature>
<dbReference type="EMBL" id="JACEIK010002694">
    <property type="protein sequence ID" value="MCD9638410.1"/>
    <property type="molecule type" value="Genomic_DNA"/>
</dbReference>
<evidence type="ECO:0000313" key="2">
    <source>
        <dbReference type="Proteomes" id="UP000823775"/>
    </source>
</evidence>
<gene>
    <name evidence="1" type="ORF">HAX54_022369</name>
</gene>
<organism evidence="1 2">
    <name type="scientific">Datura stramonium</name>
    <name type="common">Jimsonweed</name>
    <name type="synonym">Common thornapple</name>
    <dbReference type="NCBI Taxonomy" id="4076"/>
    <lineage>
        <taxon>Eukaryota</taxon>
        <taxon>Viridiplantae</taxon>
        <taxon>Streptophyta</taxon>
        <taxon>Embryophyta</taxon>
        <taxon>Tracheophyta</taxon>
        <taxon>Spermatophyta</taxon>
        <taxon>Magnoliopsida</taxon>
        <taxon>eudicotyledons</taxon>
        <taxon>Gunneridae</taxon>
        <taxon>Pentapetalae</taxon>
        <taxon>asterids</taxon>
        <taxon>lamiids</taxon>
        <taxon>Solanales</taxon>
        <taxon>Solanaceae</taxon>
        <taxon>Solanoideae</taxon>
        <taxon>Datureae</taxon>
        <taxon>Datura</taxon>
    </lineage>
</organism>
<sequence>DRPLDHPFRAFSTESKKIHSDLRMHSMSHYEYIWPLVNAHRSPGPNWKLFKNLFNNRSNGS</sequence>
<comment type="caution">
    <text evidence="1">The sequence shown here is derived from an EMBL/GenBank/DDBJ whole genome shotgun (WGS) entry which is preliminary data.</text>
</comment>
<evidence type="ECO:0000313" key="1">
    <source>
        <dbReference type="EMBL" id="MCD9638410.1"/>
    </source>
</evidence>
<dbReference type="Proteomes" id="UP000823775">
    <property type="component" value="Unassembled WGS sequence"/>
</dbReference>
<keyword evidence="2" id="KW-1185">Reference proteome</keyword>
<name>A0ABS8UW90_DATST</name>
<reference evidence="1 2" key="1">
    <citation type="journal article" date="2021" name="BMC Genomics">
        <title>Datura genome reveals duplications of psychoactive alkaloid biosynthetic genes and high mutation rate following tissue culture.</title>
        <authorList>
            <person name="Rajewski A."/>
            <person name="Carter-House D."/>
            <person name="Stajich J."/>
            <person name="Litt A."/>
        </authorList>
    </citation>
    <scope>NUCLEOTIDE SEQUENCE [LARGE SCALE GENOMIC DNA]</scope>
    <source>
        <strain evidence="1">AR-01</strain>
    </source>
</reference>
<protein>
    <submittedName>
        <fullName evidence="1">Uncharacterized protein</fullName>
    </submittedName>
</protein>
<accession>A0ABS8UW90</accession>